<dbReference type="PANTHER" id="PTHR12975:SF6">
    <property type="entry name" value="TRAFFICKING PROTEIN PARTICLE COMPLEX SUBUNIT 8"/>
    <property type="match status" value="1"/>
</dbReference>
<dbReference type="Pfam" id="PF24545">
    <property type="entry name" value="Ig_TPPC8_1st"/>
    <property type="match status" value="1"/>
</dbReference>
<keyword evidence="6" id="KW-1185">Reference proteome</keyword>
<evidence type="ECO:0000313" key="6">
    <source>
        <dbReference type="Proteomes" id="UP000780801"/>
    </source>
</evidence>
<reference evidence="5" key="1">
    <citation type="journal article" date="2020" name="Fungal Divers.">
        <title>Resolving the Mortierellaceae phylogeny through synthesis of multi-gene phylogenetics and phylogenomics.</title>
        <authorList>
            <person name="Vandepol N."/>
            <person name="Liber J."/>
            <person name="Desiro A."/>
            <person name="Na H."/>
            <person name="Kennedy M."/>
            <person name="Barry K."/>
            <person name="Grigoriev I.V."/>
            <person name="Miller A.N."/>
            <person name="O'Donnell K."/>
            <person name="Stajich J.E."/>
            <person name="Bonito G."/>
        </authorList>
    </citation>
    <scope>NUCLEOTIDE SEQUENCE</scope>
    <source>
        <strain evidence="5">KOD1015</strain>
    </source>
</reference>
<dbReference type="InterPro" id="IPR058541">
    <property type="entry name" value="Ig_TPPC8_1st"/>
</dbReference>
<proteinExistence type="predicted"/>
<name>A0A9P6KG81_9FUNG</name>
<dbReference type="Proteomes" id="UP000780801">
    <property type="component" value="Unassembled WGS sequence"/>
</dbReference>
<feature type="compositionally biased region" description="Basic residues" evidence="1">
    <location>
        <begin position="1462"/>
        <end position="1474"/>
    </location>
</feature>
<dbReference type="EMBL" id="JAABOA010000416">
    <property type="protein sequence ID" value="KAF9584424.1"/>
    <property type="molecule type" value="Genomic_DNA"/>
</dbReference>
<organism evidence="5 6">
    <name type="scientific">Lunasporangiospora selenospora</name>
    <dbReference type="NCBI Taxonomy" id="979761"/>
    <lineage>
        <taxon>Eukaryota</taxon>
        <taxon>Fungi</taxon>
        <taxon>Fungi incertae sedis</taxon>
        <taxon>Mucoromycota</taxon>
        <taxon>Mortierellomycotina</taxon>
        <taxon>Mortierellomycetes</taxon>
        <taxon>Mortierellales</taxon>
        <taxon>Mortierellaceae</taxon>
        <taxon>Lunasporangiospora</taxon>
    </lineage>
</organism>
<feature type="domain" description="TPPC8 second Ig-like" evidence="3">
    <location>
        <begin position="928"/>
        <end position="1045"/>
    </location>
</feature>
<protein>
    <submittedName>
        <fullName evidence="5">Trafficking protein particle complex 8</fullName>
    </submittedName>
</protein>
<sequence>MASFQPRGRELSAREMVSRVMSPRITVIASPDATELCQANHLPSVADLLTPFGEQIEGRITVHGSMGLPSSIDNFSVRFTEMDQLEEIDSKTTERWLAEVVRNEAKGFEDGFQIKGKEQVTSDYLNASADQVYPWYSKYRDLLLGTGGVTDHETFDHPVASIIAISSFSADPIGDIRKLISTSTSSVIFERAYMDPSILQYYILIHDNARGNLESAMNMLDAMRRTFGLNCSMLKINSVNPNDSTQRKDRHAYLWHKCVPRSKLLALGRIAKDSTGTGRSSFSSINSNPLGTISELISQRSSMSSPVYSTGSSSPTFAQNPVFAQVGNDEEDGTFNQEPQSKLQSEDQEITIDLLIHPEKLAEPYGCCLSNDDISGIASLLREMLAQVIIPNMERSIAHWNEQVAASRKGIAGRFRRYFGTGSKNPATAIQQSASAGPNGGLIYPHASPEAQMRKLADWAFMLRDYKFASSVYETVKKDFASDKAWKYYGGAQASQNYAYYSTGASEMIGLCLLMSPQSLSVKNDIDHYLESAVNAFIHKARVPFFAARATLFCYELFKQRNMYRESPVTLTRMTAESSDLRNGLFLEQAAHCYLKLPRPSVRKYAFHMIMAGHRFNKADQKEHAYRCYMAASLVYDSKGWELVDDHISCTVGRQSYQLGKSEEVLEHYTKLLRESRQTPQQQAVYMKEFLSVYRDYTNKIEADPLRETFPDFPLPIVLGQKARVVLSTSQSPSDKSEAWVDLEKNLKTNNSSDSKRTVSAVGEHVLVTLDIKNPLQIPVILTDVILGCEHSASTSNFTVPEDAAEEAHLALYAQQTPNFDGRVTFSAFDCDRIDRVIMEPGQVRTLKFEILPKKEGQIKVMGLHCNVEGQVHAYKEIIKRGKRLNKTKEQMMSQVYEEDKSLDILIAPEMPLLDVQFQSVPEMILSGEVCELSLQIKNLGKKGLKNLKVRMSHPTFFCIGESRDESDLGLYTKGEGGQASEWLEIDNSLQIQSTQTILEAVLAPGESATIPAWLRGERIGKHTFLFVFSYESEQEKTAMGVRTLRHAISAQVLPSLKINAFTRPSTRGLNEFILGIETENLQTVPNFEFLQISSMSASWVIEAVSKSEDSEDSRSIAPRQTVFTYYRIRKSEGKADTGLPATTVITPEKFTARALERLVIGEEKPRDIPPPLDLKICHLSTIDSHINSTSPVLKYFSRASRLGWRQNSIANQFSFIPAAIDRRSLFPIYGSNDIDLALFWNIPKMNRRGHHYIIGINLGVQQNPFQPISEYGYGTEDGADGEEEFARRRALYEQTMKDQAALIQSLTSNPHFRDESPVKISMKSEDLVHHDFGPKRLCSTPVKVVIRNCSWNKHIAYTLEMLSSKDPMVPQRGVVVAPGSAPESGRKSTSTVSTVTGVVDQTNPHVNAQPFFWAGPTVTTGYLEPLSQIEIEVLACFTEYGVYDINRWRLEVQVVRPQRAKNQSRKKKVARKSGSKEAVAAAEVVEDEDDEDRAPPVPPQGIGKGFMQMPNLAHYIQIA</sequence>
<dbReference type="InterPro" id="IPR057651">
    <property type="entry name" value="Ig_TPPC8_C"/>
</dbReference>
<dbReference type="OrthoDB" id="203724at2759"/>
<dbReference type="GO" id="GO:1990072">
    <property type="term" value="C:TRAPPIII protein complex"/>
    <property type="evidence" value="ECO:0007669"/>
    <property type="project" value="TreeGrafter"/>
</dbReference>
<feature type="domain" description="TPPC8 first Ig-like" evidence="4">
    <location>
        <begin position="747"/>
        <end position="926"/>
    </location>
</feature>
<feature type="region of interest" description="Disordered" evidence="1">
    <location>
        <begin position="1462"/>
        <end position="1505"/>
    </location>
</feature>
<dbReference type="Pfam" id="PF24542">
    <property type="entry name" value="Ig_TPPC8_C"/>
    <property type="match status" value="1"/>
</dbReference>
<dbReference type="InterPro" id="IPR058538">
    <property type="entry name" value="Ig_TPPC8_2nd"/>
</dbReference>
<evidence type="ECO:0000259" key="4">
    <source>
        <dbReference type="Pfam" id="PF24545"/>
    </source>
</evidence>
<accession>A0A9P6KG81</accession>
<comment type="caution">
    <text evidence="5">The sequence shown here is derived from an EMBL/GenBank/DDBJ whole genome shotgun (WGS) entry which is preliminary data.</text>
</comment>
<evidence type="ECO:0000313" key="5">
    <source>
        <dbReference type="EMBL" id="KAF9584424.1"/>
    </source>
</evidence>
<feature type="domain" description="TPPC8 C-terminal Ig-like" evidence="2">
    <location>
        <begin position="1319"/>
        <end position="1454"/>
    </location>
</feature>
<dbReference type="PANTHER" id="PTHR12975">
    <property type="entry name" value="TRANSPORT PROTEIN TRAPP"/>
    <property type="match status" value="1"/>
</dbReference>
<evidence type="ECO:0000259" key="2">
    <source>
        <dbReference type="Pfam" id="PF24542"/>
    </source>
</evidence>
<dbReference type="Pfam" id="PF12739">
    <property type="entry name" value="TRAPPC-Trs85"/>
    <property type="match status" value="1"/>
</dbReference>
<gene>
    <name evidence="5" type="primary">TRAPPC8</name>
    <name evidence="5" type="ORF">BGW38_006497</name>
</gene>
<dbReference type="InterPro" id="IPR024420">
    <property type="entry name" value="TRAPP_III_complex_Trs85"/>
</dbReference>
<dbReference type="Pfam" id="PF24544">
    <property type="entry name" value="Ig_TPPC8_2nd"/>
    <property type="match status" value="1"/>
</dbReference>
<evidence type="ECO:0000256" key="1">
    <source>
        <dbReference type="SAM" id="MobiDB-lite"/>
    </source>
</evidence>
<evidence type="ECO:0000259" key="3">
    <source>
        <dbReference type="Pfam" id="PF24544"/>
    </source>
</evidence>